<evidence type="ECO:0000313" key="3">
    <source>
        <dbReference type="Proteomes" id="UP000556329"/>
    </source>
</evidence>
<dbReference type="InterPro" id="IPR011010">
    <property type="entry name" value="DNA_brk_join_enz"/>
</dbReference>
<dbReference type="InterPro" id="IPR013762">
    <property type="entry name" value="Integrase-like_cat_sf"/>
</dbReference>
<gene>
    <name evidence="2" type="ORF">HNQ71_003785</name>
</gene>
<keyword evidence="1" id="KW-0233">DNA recombination</keyword>
<organism evidence="2 3">
    <name type="scientific">Mesorhizobium sangaii</name>
    <dbReference type="NCBI Taxonomy" id="505389"/>
    <lineage>
        <taxon>Bacteria</taxon>
        <taxon>Pseudomonadati</taxon>
        <taxon>Pseudomonadota</taxon>
        <taxon>Alphaproteobacteria</taxon>
        <taxon>Hyphomicrobiales</taxon>
        <taxon>Phyllobacteriaceae</taxon>
        <taxon>Mesorhizobium</taxon>
    </lineage>
</organism>
<keyword evidence="3" id="KW-1185">Reference proteome</keyword>
<dbReference type="SUPFAM" id="SSF56349">
    <property type="entry name" value="DNA breaking-rejoining enzymes"/>
    <property type="match status" value="1"/>
</dbReference>
<dbReference type="Proteomes" id="UP000556329">
    <property type="component" value="Unassembled WGS sequence"/>
</dbReference>
<evidence type="ECO:0000313" key="2">
    <source>
        <dbReference type="EMBL" id="MBB6411111.1"/>
    </source>
</evidence>
<dbReference type="GO" id="GO:0003677">
    <property type="term" value="F:DNA binding"/>
    <property type="evidence" value="ECO:0007669"/>
    <property type="project" value="InterPro"/>
</dbReference>
<dbReference type="AlphaFoldDB" id="A0A841PBU1"/>
<evidence type="ECO:0000256" key="1">
    <source>
        <dbReference type="ARBA" id="ARBA00023172"/>
    </source>
</evidence>
<proteinExistence type="predicted"/>
<sequence length="101" mass="11346">MRWRHIADGKVTVETRVDAFGEFDTTKSDAGVRTVPMSKALSEELAAKRKASEHSSDEDFVFPDAFGNFTRHTNFTKRKWKPILEKAEAGMRCATSRSAHG</sequence>
<reference evidence="2 3" key="1">
    <citation type="submission" date="2020-08" db="EMBL/GenBank/DDBJ databases">
        <title>Genomic Encyclopedia of Type Strains, Phase IV (KMG-IV): sequencing the most valuable type-strain genomes for metagenomic binning, comparative biology and taxonomic classification.</title>
        <authorList>
            <person name="Goeker M."/>
        </authorList>
    </citation>
    <scope>NUCLEOTIDE SEQUENCE [LARGE SCALE GENOMIC DNA]</scope>
    <source>
        <strain evidence="2 3">DSM 100039</strain>
    </source>
</reference>
<dbReference type="GO" id="GO:0006310">
    <property type="term" value="P:DNA recombination"/>
    <property type="evidence" value="ECO:0007669"/>
    <property type="project" value="UniProtKB-KW"/>
</dbReference>
<comment type="caution">
    <text evidence="2">The sequence shown here is derived from an EMBL/GenBank/DDBJ whole genome shotgun (WGS) entry which is preliminary data.</text>
</comment>
<dbReference type="EMBL" id="JACHEF010000003">
    <property type="protein sequence ID" value="MBB6411111.1"/>
    <property type="molecule type" value="Genomic_DNA"/>
</dbReference>
<name>A0A841PBU1_9HYPH</name>
<protein>
    <submittedName>
        <fullName evidence="2">Integrase</fullName>
    </submittedName>
</protein>
<dbReference type="GO" id="GO:0015074">
    <property type="term" value="P:DNA integration"/>
    <property type="evidence" value="ECO:0007669"/>
    <property type="project" value="InterPro"/>
</dbReference>
<accession>A0A841PBU1</accession>
<dbReference type="Gene3D" id="1.10.443.10">
    <property type="entry name" value="Intergrase catalytic core"/>
    <property type="match status" value="1"/>
</dbReference>